<comment type="caution">
    <text evidence="1">The sequence shown here is derived from an EMBL/GenBank/DDBJ whole genome shotgun (WGS) entry which is preliminary data.</text>
</comment>
<dbReference type="InterPro" id="IPR036388">
    <property type="entry name" value="WH-like_DNA-bd_sf"/>
</dbReference>
<gene>
    <name evidence="1" type="ORF">KK060_19070</name>
</gene>
<keyword evidence="2" id="KW-1185">Reference proteome</keyword>
<dbReference type="SUPFAM" id="SSF46689">
    <property type="entry name" value="Homeodomain-like"/>
    <property type="match status" value="1"/>
</dbReference>
<dbReference type="InterPro" id="IPR009057">
    <property type="entry name" value="Homeodomain-like_sf"/>
</dbReference>
<dbReference type="RefSeq" id="WP_254155347.1">
    <property type="nucleotide sequence ID" value="NZ_JAHESD010000054.1"/>
</dbReference>
<proteinExistence type="predicted"/>
<organism evidence="1 2">
    <name type="scientific">Chryseosolibacter indicus</name>
    <dbReference type="NCBI Taxonomy" id="2782351"/>
    <lineage>
        <taxon>Bacteria</taxon>
        <taxon>Pseudomonadati</taxon>
        <taxon>Bacteroidota</taxon>
        <taxon>Cytophagia</taxon>
        <taxon>Cytophagales</taxon>
        <taxon>Chryseotaleaceae</taxon>
        <taxon>Chryseosolibacter</taxon>
    </lineage>
</organism>
<evidence type="ECO:0000313" key="2">
    <source>
        <dbReference type="Proteomes" id="UP000772618"/>
    </source>
</evidence>
<sequence length="78" mass="8883">MKYGAIEIDKEIMQGKPVFQGSGIPVQTLFEYLEDGKTITKFLDDFPAVNQKDVIEVLQMAKLIITTEKTLKENFSEQ</sequence>
<dbReference type="Pfam" id="PF04255">
    <property type="entry name" value="DUF433"/>
    <property type="match status" value="1"/>
</dbReference>
<evidence type="ECO:0000313" key="1">
    <source>
        <dbReference type="EMBL" id="MBT1705400.1"/>
    </source>
</evidence>
<dbReference type="Gene3D" id="1.10.10.10">
    <property type="entry name" value="Winged helix-like DNA-binding domain superfamily/Winged helix DNA-binding domain"/>
    <property type="match status" value="1"/>
</dbReference>
<protein>
    <submittedName>
        <fullName evidence="1">DUF433 domain-containing protein</fullName>
    </submittedName>
</protein>
<reference evidence="1 2" key="1">
    <citation type="submission" date="2021-05" db="EMBL/GenBank/DDBJ databases">
        <title>A Polyphasic approach of four new species of the genus Ohtaekwangia: Ohtaekwangia histidinii sp. nov., Ohtaekwangia cretensis sp. nov., Ohtaekwangia indiensis sp. nov., Ohtaekwangia reichenbachii sp. nov. from diverse environment.</title>
        <authorList>
            <person name="Octaviana S."/>
        </authorList>
    </citation>
    <scope>NUCLEOTIDE SEQUENCE [LARGE SCALE GENOMIC DNA]</scope>
    <source>
        <strain evidence="1 2">PWU20</strain>
    </source>
</reference>
<dbReference type="EMBL" id="JAHESD010000054">
    <property type="protein sequence ID" value="MBT1705400.1"/>
    <property type="molecule type" value="Genomic_DNA"/>
</dbReference>
<dbReference type="Proteomes" id="UP000772618">
    <property type="component" value="Unassembled WGS sequence"/>
</dbReference>
<dbReference type="InterPro" id="IPR007367">
    <property type="entry name" value="DUF433"/>
</dbReference>
<accession>A0ABS5VVE8</accession>
<name>A0ABS5VVE8_9BACT</name>